<geneLocation type="plasmid" evidence="2">
    <name>psj05684a</name>
</geneLocation>
<dbReference type="AlphaFoldDB" id="A0A249PMZ4"/>
<organism evidence="1 2">
    <name type="scientific">Sinorhizobium sojae CCBAU 05684</name>
    <dbReference type="NCBI Taxonomy" id="716928"/>
    <lineage>
        <taxon>Bacteria</taxon>
        <taxon>Pseudomonadati</taxon>
        <taxon>Pseudomonadota</taxon>
        <taxon>Alphaproteobacteria</taxon>
        <taxon>Hyphomicrobiales</taxon>
        <taxon>Rhizobiaceae</taxon>
        <taxon>Sinorhizobium/Ensifer group</taxon>
        <taxon>Sinorhizobium</taxon>
    </lineage>
</organism>
<evidence type="ECO:0000313" key="2">
    <source>
        <dbReference type="Proteomes" id="UP000217211"/>
    </source>
</evidence>
<dbReference type="KEGG" id="esj:SJ05684_a39890"/>
<keyword evidence="2" id="KW-1185">Reference proteome</keyword>
<keyword evidence="1" id="KW-0614">Plasmid</keyword>
<proteinExistence type="predicted"/>
<reference evidence="1 2" key="1">
    <citation type="submission" date="2017-08" db="EMBL/GenBank/DDBJ databases">
        <title>Multipartite genome sequences of Sinorhizobium species nodulating soybeans.</title>
        <authorList>
            <person name="Tian C.F."/>
        </authorList>
    </citation>
    <scope>NUCLEOTIDE SEQUENCE [LARGE SCALE GENOMIC DNA]</scope>
    <source>
        <strain evidence="1 2">CCBAU 05684</strain>
        <plasmid evidence="2">psj05684a</plasmid>
    </source>
</reference>
<accession>A0A249PMZ4</accession>
<evidence type="ECO:0000313" key="1">
    <source>
        <dbReference type="EMBL" id="ASY67303.1"/>
    </source>
</evidence>
<protein>
    <submittedName>
        <fullName evidence="1">Uncharacterized protein</fullName>
    </submittedName>
</protein>
<name>A0A249PMZ4_9HYPH</name>
<gene>
    <name evidence="1" type="ORF">SJ05684_a39890</name>
</gene>
<sequence length="56" mass="5902">MDIAHLGKIHAGNSNGNHFGTSGAGWSSMSSAYFPKRRICPVWGLRVAASFGVKPA</sequence>
<dbReference type="Proteomes" id="UP000217211">
    <property type="component" value="Plasmid pSJ05684a"/>
</dbReference>
<dbReference type="EMBL" id="CP023069">
    <property type="protein sequence ID" value="ASY67303.1"/>
    <property type="molecule type" value="Genomic_DNA"/>
</dbReference>